<dbReference type="RefSeq" id="WP_076879309.1">
    <property type="nucleotide sequence ID" value="NZ_MLCN01000055.1"/>
</dbReference>
<protein>
    <recommendedName>
        <fullName evidence="3">XRE family transcriptional regulator</fullName>
    </recommendedName>
</protein>
<dbReference type="InterPro" id="IPR010982">
    <property type="entry name" value="Lambda_DNA-bd_dom_sf"/>
</dbReference>
<dbReference type="EMBL" id="MLCN01000055">
    <property type="protein sequence ID" value="ONG37345.1"/>
    <property type="molecule type" value="Genomic_DNA"/>
</dbReference>
<reference evidence="1 2" key="1">
    <citation type="submission" date="2016-10" db="EMBL/GenBank/DDBJ databases">
        <title>Draft Genome sequence of Alkanindiges sp. strain H1.</title>
        <authorList>
            <person name="Subhash Y."/>
            <person name="Lee S."/>
        </authorList>
    </citation>
    <scope>NUCLEOTIDE SEQUENCE [LARGE SCALE GENOMIC DNA]</scope>
    <source>
        <strain evidence="1 2">H1</strain>
    </source>
</reference>
<dbReference type="Proteomes" id="UP000192132">
    <property type="component" value="Unassembled WGS sequence"/>
</dbReference>
<dbReference type="AlphaFoldDB" id="A0A1S8CQ66"/>
<comment type="caution">
    <text evidence="1">The sequence shown here is derived from an EMBL/GenBank/DDBJ whole genome shotgun (WGS) entry which is preliminary data.</text>
</comment>
<dbReference type="OrthoDB" id="5574138at2"/>
<dbReference type="SUPFAM" id="SSF47413">
    <property type="entry name" value="lambda repressor-like DNA-binding domains"/>
    <property type="match status" value="1"/>
</dbReference>
<dbReference type="GO" id="GO:0003677">
    <property type="term" value="F:DNA binding"/>
    <property type="evidence" value="ECO:0007669"/>
    <property type="project" value="InterPro"/>
</dbReference>
<gene>
    <name evidence="1" type="ORF">BKE30_14525</name>
</gene>
<evidence type="ECO:0000313" key="1">
    <source>
        <dbReference type="EMBL" id="ONG37345.1"/>
    </source>
</evidence>
<evidence type="ECO:0008006" key="3">
    <source>
        <dbReference type="Google" id="ProtNLM"/>
    </source>
</evidence>
<sequence length="99" mass="11097">MTNLENPPQCSVGLGHIADKVAIHPPDAAAIQALRNQHNLSQRQCAKITGVAVRTWERYEYLGSDEKMLRNPSPQLWGIFLLALGQHPEYQLVPRQKGN</sequence>
<organism evidence="1 2">
    <name type="scientific">Alkanindiges hydrocarboniclasticus</name>
    <dbReference type="NCBI Taxonomy" id="1907941"/>
    <lineage>
        <taxon>Bacteria</taxon>
        <taxon>Pseudomonadati</taxon>
        <taxon>Pseudomonadota</taxon>
        <taxon>Gammaproteobacteria</taxon>
        <taxon>Moraxellales</taxon>
        <taxon>Moraxellaceae</taxon>
        <taxon>Alkanindiges</taxon>
    </lineage>
</organism>
<name>A0A1S8CQ66_9GAMM</name>
<dbReference type="STRING" id="1907941.BKE30_14525"/>
<dbReference type="CDD" id="cd00093">
    <property type="entry name" value="HTH_XRE"/>
    <property type="match status" value="1"/>
</dbReference>
<proteinExistence type="predicted"/>
<accession>A0A1S8CQ66</accession>
<dbReference type="Gene3D" id="1.10.260.40">
    <property type="entry name" value="lambda repressor-like DNA-binding domains"/>
    <property type="match status" value="1"/>
</dbReference>
<evidence type="ECO:0000313" key="2">
    <source>
        <dbReference type="Proteomes" id="UP000192132"/>
    </source>
</evidence>
<dbReference type="InterPro" id="IPR001387">
    <property type="entry name" value="Cro/C1-type_HTH"/>
</dbReference>
<keyword evidence="2" id="KW-1185">Reference proteome</keyword>